<protein>
    <submittedName>
        <fullName evidence="1">Uncharacterized protein</fullName>
    </submittedName>
</protein>
<organism evidence="1 2">
    <name type="scientific">Artomyces pyxidatus</name>
    <dbReference type="NCBI Taxonomy" id="48021"/>
    <lineage>
        <taxon>Eukaryota</taxon>
        <taxon>Fungi</taxon>
        <taxon>Dikarya</taxon>
        <taxon>Basidiomycota</taxon>
        <taxon>Agaricomycotina</taxon>
        <taxon>Agaricomycetes</taxon>
        <taxon>Russulales</taxon>
        <taxon>Auriscalpiaceae</taxon>
        <taxon>Artomyces</taxon>
    </lineage>
</organism>
<name>A0ACB8TB78_9AGAM</name>
<proteinExistence type="predicted"/>
<reference evidence="1" key="1">
    <citation type="submission" date="2021-03" db="EMBL/GenBank/DDBJ databases">
        <authorList>
            <consortium name="DOE Joint Genome Institute"/>
            <person name="Ahrendt S."/>
            <person name="Looney B.P."/>
            <person name="Miyauchi S."/>
            <person name="Morin E."/>
            <person name="Drula E."/>
            <person name="Courty P.E."/>
            <person name="Chicoki N."/>
            <person name="Fauchery L."/>
            <person name="Kohler A."/>
            <person name="Kuo A."/>
            <person name="Labutti K."/>
            <person name="Pangilinan J."/>
            <person name="Lipzen A."/>
            <person name="Riley R."/>
            <person name="Andreopoulos W."/>
            <person name="He G."/>
            <person name="Johnson J."/>
            <person name="Barry K.W."/>
            <person name="Grigoriev I.V."/>
            <person name="Nagy L."/>
            <person name="Hibbett D."/>
            <person name="Henrissat B."/>
            <person name="Matheny P.B."/>
            <person name="Labbe J."/>
            <person name="Martin F."/>
        </authorList>
    </citation>
    <scope>NUCLEOTIDE SEQUENCE</scope>
    <source>
        <strain evidence="1">HHB10654</strain>
    </source>
</reference>
<dbReference type="EMBL" id="MU277194">
    <property type="protein sequence ID" value="KAI0065797.1"/>
    <property type="molecule type" value="Genomic_DNA"/>
</dbReference>
<dbReference type="Proteomes" id="UP000814140">
    <property type="component" value="Unassembled WGS sequence"/>
</dbReference>
<sequence length="326" mass="36364">MCTLPDLMKHFEGAAKMLDKLKARDLSSYDFTSLEVQVNTAWHIDLDYDGMVDPSKRLLHTATGDKRPGARPHFSLMCTAMEGPEQLTRWVEEYPGLPDSAAVLDFIRHAIATPYAAMRSYLPEVLLLPLKLRPHEPTLRPFLDSLPAPFKWHIETPATAELHSEIAMAGREDRFAAYVAEARKAKEAGNAAFAQRDRSGAVKQYLDAMNIGKRALDERASEESMRRERVRNLLAVCAANCAAACLLEGEDMNAELALVSGKIAETMDKGYVKGYYRQARAHELLGNLDMAIKVMERARARPEVAEKSGIDDYLAELVLRKSESGK</sequence>
<reference evidence="1" key="2">
    <citation type="journal article" date="2022" name="New Phytol.">
        <title>Evolutionary transition to the ectomycorrhizal habit in the genomes of a hyperdiverse lineage of mushroom-forming fungi.</title>
        <authorList>
            <person name="Looney B."/>
            <person name="Miyauchi S."/>
            <person name="Morin E."/>
            <person name="Drula E."/>
            <person name="Courty P.E."/>
            <person name="Kohler A."/>
            <person name="Kuo A."/>
            <person name="LaButti K."/>
            <person name="Pangilinan J."/>
            <person name="Lipzen A."/>
            <person name="Riley R."/>
            <person name="Andreopoulos W."/>
            <person name="He G."/>
            <person name="Johnson J."/>
            <person name="Nolan M."/>
            <person name="Tritt A."/>
            <person name="Barry K.W."/>
            <person name="Grigoriev I.V."/>
            <person name="Nagy L.G."/>
            <person name="Hibbett D."/>
            <person name="Henrissat B."/>
            <person name="Matheny P.B."/>
            <person name="Labbe J."/>
            <person name="Martin F.M."/>
        </authorList>
    </citation>
    <scope>NUCLEOTIDE SEQUENCE</scope>
    <source>
        <strain evidence="1">HHB10654</strain>
    </source>
</reference>
<comment type="caution">
    <text evidence="1">The sequence shown here is derived from an EMBL/GenBank/DDBJ whole genome shotgun (WGS) entry which is preliminary data.</text>
</comment>
<evidence type="ECO:0000313" key="2">
    <source>
        <dbReference type="Proteomes" id="UP000814140"/>
    </source>
</evidence>
<gene>
    <name evidence="1" type="ORF">BV25DRAFT_1821484</name>
</gene>
<accession>A0ACB8TB78</accession>
<evidence type="ECO:0000313" key="1">
    <source>
        <dbReference type="EMBL" id="KAI0065797.1"/>
    </source>
</evidence>
<keyword evidence="2" id="KW-1185">Reference proteome</keyword>